<dbReference type="Pfam" id="PF08448">
    <property type="entry name" value="PAS_4"/>
    <property type="match status" value="1"/>
</dbReference>
<dbReference type="InterPro" id="IPR005467">
    <property type="entry name" value="His_kinase_dom"/>
</dbReference>
<dbReference type="Pfam" id="PF02518">
    <property type="entry name" value="HATPase_c"/>
    <property type="match status" value="1"/>
</dbReference>
<dbReference type="CDD" id="cd00082">
    <property type="entry name" value="HisKA"/>
    <property type="match status" value="1"/>
</dbReference>
<feature type="domain" description="Response regulatory" evidence="11">
    <location>
        <begin position="1348"/>
        <end position="1467"/>
    </location>
</feature>
<dbReference type="Gene3D" id="1.10.287.130">
    <property type="match status" value="1"/>
</dbReference>
<dbReference type="CDD" id="cd00130">
    <property type="entry name" value="PAS"/>
    <property type="match status" value="3"/>
</dbReference>
<keyword evidence="9" id="KW-0812">Transmembrane</keyword>
<dbReference type="InterPro" id="IPR003594">
    <property type="entry name" value="HATPase_dom"/>
</dbReference>
<feature type="domain" description="PAS" evidence="12">
    <location>
        <begin position="514"/>
        <end position="579"/>
    </location>
</feature>
<dbReference type="InterPro" id="IPR052162">
    <property type="entry name" value="Sensor_kinase/Photoreceptor"/>
</dbReference>
<dbReference type="SMART" id="SM00091">
    <property type="entry name" value="PAS"/>
    <property type="match status" value="4"/>
</dbReference>
<dbReference type="PANTHER" id="PTHR43304:SF1">
    <property type="entry name" value="PAC DOMAIN-CONTAINING PROTEIN"/>
    <property type="match status" value="1"/>
</dbReference>
<evidence type="ECO:0000256" key="4">
    <source>
        <dbReference type="ARBA" id="ARBA00022679"/>
    </source>
</evidence>
<evidence type="ECO:0000259" key="11">
    <source>
        <dbReference type="PROSITE" id="PS50110"/>
    </source>
</evidence>
<feature type="domain" description="PAC" evidence="13">
    <location>
        <begin position="1016"/>
        <end position="1068"/>
    </location>
</feature>
<evidence type="ECO:0000313" key="15">
    <source>
        <dbReference type="Proteomes" id="UP000317078"/>
    </source>
</evidence>
<dbReference type="InterPro" id="IPR029016">
    <property type="entry name" value="GAF-like_dom_sf"/>
</dbReference>
<dbReference type="EC" id="2.7.13.3" evidence="2"/>
<reference evidence="14 15" key="1">
    <citation type="journal article" date="2019" name="Environ. Microbiol.">
        <title>Species interactions and distinct microbial communities in high Arctic permafrost affected cryosols are associated with the CH4 and CO2 gas fluxes.</title>
        <authorList>
            <person name="Altshuler I."/>
            <person name="Hamel J."/>
            <person name="Turney S."/>
            <person name="Magnuson E."/>
            <person name="Levesque R."/>
            <person name="Greer C."/>
            <person name="Whyte L.G."/>
        </authorList>
    </citation>
    <scope>NUCLEOTIDE SEQUENCE [LARGE SCALE GENOMIC DNA]</scope>
    <source>
        <strain evidence="14 15">S9.3B</strain>
    </source>
</reference>
<dbReference type="PROSITE" id="PS50113">
    <property type="entry name" value="PAC"/>
    <property type="match status" value="2"/>
</dbReference>
<dbReference type="InterPro" id="IPR036097">
    <property type="entry name" value="HisK_dim/P_sf"/>
</dbReference>
<dbReference type="GO" id="GO:0000155">
    <property type="term" value="F:phosphorelay sensor kinase activity"/>
    <property type="evidence" value="ECO:0007669"/>
    <property type="project" value="InterPro"/>
</dbReference>
<dbReference type="Pfam" id="PF00072">
    <property type="entry name" value="Response_reg"/>
    <property type="match status" value="1"/>
</dbReference>
<evidence type="ECO:0000259" key="10">
    <source>
        <dbReference type="PROSITE" id="PS50109"/>
    </source>
</evidence>
<evidence type="ECO:0000256" key="9">
    <source>
        <dbReference type="SAM" id="Phobius"/>
    </source>
</evidence>
<proteinExistence type="predicted"/>
<dbReference type="Gene3D" id="3.30.450.20">
    <property type="entry name" value="PAS domain"/>
    <property type="match status" value="5"/>
</dbReference>
<dbReference type="PROSITE" id="PS50110">
    <property type="entry name" value="RESPONSE_REGULATORY"/>
    <property type="match status" value="1"/>
</dbReference>
<dbReference type="InterPro" id="IPR011006">
    <property type="entry name" value="CheY-like_superfamily"/>
</dbReference>
<dbReference type="Pfam" id="PF08447">
    <property type="entry name" value="PAS_3"/>
    <property type="match status" value="1"/>
</dbReference>
<dbReference type="PRINTS" id="PR00344">
    <property type="entry name" value="BCTRLSENSOR"/>
</dbReference>
<dbReference type="InterPro" id="IPR004358">
    <property type="entry name" value="Sig_transdc_His_kin-like_C"/>
</dbReference>
<keyword evidence="3 6" id="KW-0597">Phosphoprotein</keyword>
<dbReference type="Gene3D" id="3.30.565.10">
    <property type="entry name" value="Histidine kinase-like ATPase, C-terminal domain"/>
    <property type="match status" value="1"/>
</dbReference>
<evidence type="ECO:0000313" key="14">
    <source>
        <dbReference type="EMBL" id="TPG53841.1"/>
    </source>
</evidence>
<dbReference type="Pfam" id="PF13426">
    <property type="entry name" value="PAS_9"/>
    <property type="match status" value="1"/>
</dbReference>
<keyword evidence="5" id="KW-0418">Kinase</keyword>
<feature type="domain" description="PAC" evidence="13">
    <location>
        <begin position="888"/>
        <end position="942"/>
    </location>
</feature>
<dbReference type="InterPro" id="IPR036890">
    <property type="entry name" value="HATPase_C_sf"/>
</dbReference>
<keyword evidence="9" id="KW-0472">Membrane</keyword>
<feature type="coiled-coil region" evidence="7">
    <location>
        <begin position="1059"/>
        <end position="1090"/>
    </location>
</feature>
<keyword evidence="15" id="KW-1185">Reference proteome</keyword>
<dbReference type="InterPro" id="IPR003661">
    <property type="entry name" value="HisK_dim/P_dom"/>
</dbReference>
<dbReference type="Pfam" id="PF13185">
    <property type="entry name" value="GAF_2"/>
    <property type="match status" value="1"/>
</dbReference>
<evidence type="ECO:0000259" key="13">
    <source>
        <dbReference type="PROSITE" id="PS50113"/>
    </source>
</evidence>
<feature type="region of interest" description="Disordered" evidence="8">
    <location>
        <begin position="1"/>
        <end position="24"/>
    </location>
</feature>
<dbReference type="CDD" id="cd18774">
    <property type="entry name" value="PDC2_HK_sensor"/>
    <property type="match status" value="1"/>
</dbReference>
<dbReference type="InterPro" id="IPR000014">
    <property type="entry name" value="PAS"/>
</dbReference>
<evidence type="ECO:0000256" key="2">
    <source>
        <dbReference type="ARBA" id="ARBA00012438"/>
    </source>
</evidence>
<feature type="transmembrane region" description="Helical" evidence="9">
    <location>
        <begin position="36"/>
        <end position="60"/>
    </location>
</feature>
<dbReference type="SMART" id="SM00065">
    <property type="entry name" value="GAF"/>
    <property type="match status" value="1"/>
</dbReference>
<dbReference type="PANTHER" id="PTHR43304">
    <property type="entry name" value="PHYTOCHROME-LIKE PROTEIN CPH1"/>
    <property type="match status" value="1"/>
</dbReference>
<comment type="caution">
    <text evidence="14">The sequence shown here is derived from an EMBL/GenBank/DDBJ whole genome shotgun (WGS) entry which is preliminary data.</text>
</comment>
<dbReference type="InterPro" id="IPR001789">
    <property type="entry name" value="Sig_transdc_resp-reg_receiver"/>
</dbReference>
<dbReference type="SUPFAM" id="SSF52172">
    <property type="entry name" value="CheY-like"/>
    <property type="match status" value="1"/>
</dbReference>
<evidence type="ECO:0000256" key="5">
    <source>
        <dbReference type="ARBA" id="ARBA00022777"/>
    </source>
</evidence>
<dbReference type="SMART" id="SM00388">
    <property type="entry name" value="HisKA"/>
    <property type="match status" value="1"/>
</dbReference>
<accession>A0A502FWN7</accession>
<dbReference type="Proteomes" id="UP000317078">
    <property type="component" value="Unassembled WGS sequence"/>
</dbReference>
<feature type="domain" description="PAS" evidence="12">
    <location>
        <begin position="387"/>
        <end position="459"/>
    </location>
</feature>
<dbReference type="InterPro" id="IPR001610">
    <property type="entry name" value="PAC"/>
</dbReference>
<evidence type="ECO:0000256" key="1">
    <source>
        <dbReference type="ARBA" id="ARBA00000085"/>
    </source>
</evidence>
<dbReference type="SUPFAM" id="SSF55874">
    <property type="entry name" value="ATPase domain of HSP90 chaperone/DNA topoisomerase II/histidine kinase"/>
    <property type="match status" value="1"/>
</dbReference>
<dbReference type="SUPFAM" id="SSF55781">
    <property type="entry name" value="GAF domain-like"/>
    <property type="match status" value="1"/>
</dbReference>
<feature type="domain" description="PAS" evidence="12">
    <location>
        <begin position="943"/>
        <end position="1013"/>
    </location>
</feature>
<feature type="domain" description="Histidine kinase" evidence="10">
    <location>
        <begin position="1106"/>
        <end position="1325"/>
    </location>
</feature>
<dbReference type="SMART" id="SM00448">
    <property type="entry name" value="REC"/>
    <property type="match status" value="1"/>
</dbReference>
<dbReference type="InterPro" id="IPR013656">
    <property type="entry name" value="PAS_4"/>
</dbReference>
<sequence length="1475" mass="153816">MLRTGGVRRAADGADGPAAGARSPGVRRARVPRVRLASLLFLLVLAVLVPALSLGALASWHAVKGQRAAAEGRLSDTARALALALDRELAGQAAALVSFAASPAFGPDPAAGNFAELDRHARNIAQRMNLPMFVAERGGRMILNTRLPRGAPLPSTGAPEMVEQVFATTRPAVSNLMIGAISGMKLVSVAAPVTDATGRVVLAVGGALPSERLRDLLIAQRLPAGTFATVSDALNLVVARSDDQHDATVGQPLGAEGVRAMEGHGEGIYRAPSADGALRVLAFHKLSAAPGWTVSVAQPAAAFDAAWQAPLVTLAVGGTAALLLSGVLALLAARGILVPVGRLNRYAAALARGDATGSAATIPEAGIAELETLRRGFAEAESALAARETEFRSLVQASPIGIIRSDLAGGVHAANDAFLQMVSLTRGELEGGRIRWDEITRKEDMPADERAIAEALADPAGQCRPYEKEYLRPDGTRVPVLLSFVILDRARGETACFVVDLTEVRRGEAALGESEARLRLAQEAGGVGVWERDLATGERRWSPGTFKLWGVPPEEVAADGRQSFDTIMDRVHPEDRERLAAHAEAGSGIVGPLPGIEFRVGTGEEARWIASAGEGVAGPDGRPVLQRGVMRDVTARRRAAVALSRQAERQALLLEASSIILEPHPRTDAALTERLFAMVAPHLGADICFNYAVEEEDAGLRLVAAPGLPGRFLEASRRLPFGGSFCGEVAAQGGPVTADAQRIAADPLGNFIRPIGITAYAGSPLIGADGRLIGTLSFASTRREAFEPEDVELLHTLAHLVALAWQRRRAEAALAASEAFGRSILAGTSDCIVVLDAEARIAFMNEAGRCQKEIDDLSTILGEPVDVLWPAESQAAVAAAIAEARAGRAGRYTAFGPTAKGAPKWWDVTVTPLPGTGEAAPRLLSVARDVTETRRAEIALRESETRFRAAVEAVSGIVWTNNAVGQMEGEQPAWAALTGQTRAEYEGYGWSRAVHPEDAQPTIDAWEAALAARSLFVFEHRVRCRDGAWRRFAVRAVPAFDPSGEIREWVGVHTDVTDQRAAEAVLARSRDELEALVQERTAALADSERRLAQAARMEALGRLAGGIAHDFNNVLQAVQGGVTLASRRLGHDPEAARSFLSLAADAAERGASVTGRLLAFSRHKELAAAPVDPLVLLSDMATMLRPTLGPSVTLRTVAPAAVPCAMADAGQLEAALVNLVTNARDALAGGQGTVVLAAESAAGGRAGLPPGGYVRLSVTDDGEGMTADVLARVTEPFFTTKPKGKGTGLGLAMARAFAEQSGGALTIESVRGRGTTVALLLPAAAERAAGAPAPAGTAVGRRRGALLRVLVVDDEADVRATLAASFADEGHLVAEAEDAAAALAHLDAGGAVDAIVTDLAMPGGLDGLALVHAARARLPGLPAVLVTGHTGDADPADVRRATEEGPFTLLRKPTSPAAIEAAMLALLGQAAHPGA</sequence>
<dbReference type="EMBL" id="RCZP01000014">
    <property type="protein sequence ID" value="TPG53841.1"/>
    <property type="molecule type" value="Genomic_DNA"/>
</dbReference>
<name>A0A502FWN7_9PROT</name>
<dbReference type="Gene3D" id="3.30.450.40">
    <property type="match status" value="1"/>
</dbReference>
<dbReference type="InterPro" id="IPR000700">
    <property type="entry name" value="PAS-assoc_C"/>
</dbReference>
<dbReference type="SMART" id="SM00387">
    <property type="entry name" value="HATPase_c"/>
    <property type="match status" value="1"/>
</dbReference>
<protein>
    <recommendedName>
        <fullName evidence="2">histidine kinase</fullName>
        <ecNumber evidence="2">2.7.13.3</ecNumber>
    </recommendedName>
</protein>
<dbReference type="CDD" id="cd18773">
    <property type="entry name" value="PDC1_HK_sensor"/>
    <property type="match status" value="1"/>
</dbReference>
<evidence type="ECO:0000259" key="12">
    <source>
        <dbReference type="PROSITE" id="PS50112"/>
    </source>
</evidence>
<dbReference type="Gene3D" id="3.40.50.2300">
    <property type="match status" value="1"/>
</dbReference>
<dbReference type="SMART" id="SM00086">
    <property type="entry name" value="PAC"/>
    <property type="match status" value="3"/>
</dbReference>
<dbReference type="InterPro" id="IPR003018">
    <property type="entry name" value="GAF"/>
</dbReference>
<dbReference type="SUPFAM" id="SSF47384">
    <property type="entry name" value="Homodimeric domain of signal transducing histidine kinase"/>
    <property type="match status" value="1"/>
</dbReference>
<organism evidence="14 15">
    <name type="scientific">Muricoccus nepalensis</name>
    <dbReference type="NCBI Taxonomy" id="1854500"/>
    <lineage>
        <taxon>Bacteria</taxon>
        <taxon>Pseudomonadati</taxon>
        <taxon>Pseudomonadota</taxon>
        <taxon>Alphaproteobacteria</taxon>
        <taxon>Acetobacterales</taxon>
        <taxon>Roseomonadaceae</taxon>
        <taxon>Muricoccus</taxon>
    </lineage>
</organism>
<dbReference type="SUPFAM" id="SSF55785">
    <property type="entry name" value="PYP-like sensor domain (PAS domain)"/>
    <property type="match status" value="4"/>
</dbReference>
<gene>
    <name evidence="14" type="ORF">EAH89_15475</name>
</gene>
<evidence type="ECO:0000256" key="3">
    <source>
        <dbReference type="ARBA" id="ARBA00022553"/>
    </source>
</evidence>
<dbReference type="PROSITE" id="PS50112">
    <property type="entry name" value="PAS"/>
    <property type="match status" value="3"/>
</dbReference>
<comment type="catalytic activity">
    <reaction evidence="1">
        <text>ATP + protein L-histidine = ADP + protein N-phospho-L-histidine.</text>
        <dbReference type="EC" id="2.7.13.3"/>
    </reaction>
</comment>
<dbReference type="NCBIfam" id="TIGR00229">
    <property type="entry name" value="sensory_box"/>
    <property type="match status" value="2"/>
</dbReference>
<feature type="modified residue" description="4-aspartylphosphate" evidence="6">
    <location>
        <position position="1398"/>
    </location>
</feature>
<keyword evidence="7" id="KW-0175">Coiled coil</keyword>
<evidence type="ECO:0000256" key="6">
    <source>
        <dbReference type="PROSITE-ProRule" id="PRU00169"/>
    </source>
</evidence>
<evidence type="ECO:0000256" key="7">
    <source>
        <dbReference type="SAM" id="Coils"/>
    </source>
</evidence>
<dbReference type="PROSITE" id="PS50109">
    <property type="entry name" value="HIS_KIN"/>
    <property type="match status" value="1"/>
</dbReference>
<dbReference type="FunFam" id="3.30.450.20:FF:000099">
    <property type="entry name" value="Sensory box sensor histidine kinase"/>
    <property type="match status" value="1"/>
</dbReference>
<dbReference type="InterPro" id="IPR013655">
    <property type="entry name" value="PAS_fold_3"/>
</dbReference>
<evidence type="ECO:0000256" key="8">
    <source>
        <dbReference type="SAM" id="MobiDB-lite"/>
    </source>
</evidence>
<dbReference type="InterPro" id="IPR035965">
    <property type="entry name" value="PAS-like_dom_sf"/>
</dbReference>
<keyword evidence="9" id="KW-1133">Transmembrane helix</keyword>
<keyword evidence="4" id="KW-0808">Transferase</keyword>